<name>A0ABR9AYQ9_9BACL</name>
<gene>
    <name evidence="3" type="ORF">IFO66_10705</name>
</gene>
<comment type="caution">
    <text evidence="3">The sequence shown here is derived from an EMBL/GenBank/DDBJ whole genome shotgun (WGS) entry which is preliminary data.</text>
</comment>
<sequence length="792" mass="89122">MKQLVTAEQYAKAKEWSQDWHADVDNAQVVPHWIGQSSTFWYQRDIRVGAQKGSEYVIVDPVSNSVEPAFDHARLATALRAVLQEDVDPHQLPIDKLTITDHHSIIYFVAKDKYWAYDQTQNECYEVEPTPHAKPTESLSPDGQWAAYVEQYNLYVRHLKTEEVRQLTYDGEQYYGYGSEESAMNETSQQISGDVPPPSVLWSPDSKKLITLRLDERNVKELYVVQNVPLDQKEVRPTLYTSRYAMVGDEHVPIMEVYIADIEHQQSLRVEAEPIAATSPSAFHPITPLAGWSEDSQQVYYKQVARDFKSAQLILVQVDTGEARIIVEETNETFVFTHLYHNGNTSYYSYLKFITSLKPNFQLLQDNSLIWLSERDGYGHLYVIDSCTGQTLRALTAGNWNVRRLIAIDEEQGWVYFTASGREAGRDPYYQHLYRVQLDGSCLSLLTPEDANHNVLLSPDFAYFVNTHSRVDLPPVSVLRSVHGDCIHELEHANIQPLLERGYQLPERFTVKAADGITDLYGIIIKPAHLDLAQTYPVIDHYYAGPQVIQTPKSFSLTALNTGGAQALAQLGFATILMDGKGTPFRSREFIDVVAGNMGDGSGLEDHVAALPQLAQMYPFLDIERVGIWGSSGGGYGAARAILKYPDTYTAAVASAGNHDQLMYINMWGEHYQGMLDPRYPDRYANQANADLAANLKGKLLLAHGDIDDNVHIGQTLRLAAALIKADKDFDLLIMPNVEHNVPGEAYFIRRKWDFFIRHLLGVEPPKLPIHAPVNEGQSASIESNSIEVSMS</sequence>
<evidence type="ECO:0000259" key="2">
    <source>
        <dbReference type="Pfam" id="PF00930"/>
    </source>
</evidence>
<dbReference type="PANTHER" id="PTHR11731:SF193">
    <property type="entry name" value="DIPEPTIDYL PEPTIDASE 9"/>
    <property type="match status" value="1"/>
</dbReference>
<dbReference type="Proteomes" id="UP000634529">
    <property type="component" value="Unassembled WGS sequence"/>
</dbReference>
<keyword evidence="4" id="KW-1185">Reference proteome</keyword>
<evidence type="ECO:0000313" key="3">
    <source>
        <dbReference type="EMBL" id="MBD8498769.1"/>
    </source>
</evidence>
<dbReference type="EMBL" id="JACYTN010000006">
    <property type="protein sequence ID" value="MBD8498769.1"/>
    <property type="molecule type" value="Genomic_DNA"/>
</dbReference>
<organism evidence="3 4">
    <name type="scientific">Paenibacillus arenosi</name>
    <dbReference type="NCBI Taxonomy" id="2774142"/>
    <lineage>
        <taxon>Bacteria</taxon>
        <taxon>Bacillati</taxon>
        <taxon>Bacillota</taxon>
        <taxon>Bacilli</taxon>
        <taxon>Bacillales</taxon>
        <taxon>Paenibacillaceae</taxon>
        <taxon>Paenibacillus</taxon>
    </lineage>
</organism>
<evidence type="ECO:0000313" key="4">
    <source>
        <dbReference type="Proteomes" id="UP000634529"/>
    </source>
</evidence>
<dbReference type="SUPFAM" id="SSF53474">
    <property type="entry name" value="alpha/beta-Hydrolases"/>
    <property type="match status" value="1"/>
</dbReference>
<dbReference type="Gene3D" id="2.140.10.30">
    <property type="entry name" value="Dipeptidylpeptidase IV, N-terminal domain"/>
    <property type="match status" value="1"/>
</dbReference>
<dbReference type="Gene3D" id="3.40.50.1820">
    <property type="entry name" value="alpha/beta hydrolase"/>
    <property type="match status" value="1"/>
</dbReference>
<feature type="domain" description="Dipeptidylpeptidase IV N-terminal" evidence="2">
    <location>
        <begin position="108"/>
        <end position="475"/>
    </location>
</feature>
<protein>
    <submittedName>
        <fullName evidence="3">DPP IV N-terminal domain-containing protein</fullName>
    </submittedName>
</protein>
<dbReference type="InterPro" id="IPR002469">
    <property type="entry name" value="Peptidase_S9B_N"/>
</dbReference>
<dbReference type="RefSeq" id="WP_192025137.1">
    <property type="nucleotide sequence ID" value="NZ_JACYTN010000006.1"/>
</dbReference>
<accession>A0ABR9AYQ9</accession>
<dbReference type="PANTHER" id="PTHR11731">
    <property type="entry name" value="PROTEASE FAMILY S9B,C DIPEPTIDYL-PEPTIDASE IV-RELATED"/>
    <property type="match status" value="1"/>
</dbReference>
<proteinExistence type="predicted"/>
<dbReference type="Pfam" id="PF00326">
    <property type="entry name" value="Peptidase_S9"/>
    <property type="match status" value="1"/>
</dbReference>
<dbReference type="InterPro" id="IPR029058">
    <property type="entry name" value="AB_hydrolase_fold"/>
</dbReference>
<dbReference type="InterPro" id="IPR050278">
    <property type="entry name" value="Serine_Prot_S9B/DPPIV"/>
</dbReference>
<reference evidence="3 4" key="1">
    <citation type="submission" date="2020-09" db="EMBL/GenBank/DDBJ databases">
        <title>Paenibacillus sp. CAU 1523 isolated from sand of Haeundae Beach.</title>
        <authorList>
            <person name="Kim W."/>
        </authorList>
    </citation>
    <scope>NUCLEOTIDE SEQUENCE [LARGE SCALE GENOMIC DNA]</scope>
    <source>
        <strain evidence="3 4">CAU 1523</strain>
    </source>
</reference>
<dbReference type="InterPro" id="IPR001375">
    <property type="entry name" value="Peptidase_S9_cat"/>
</dbReference>
<feature type="domain" description="Peptidase S9 prolyl oligopeptidase catalytic" evidence="1">
    <location>
        <begin position="565"/>
        <end position="760"/>
    </location>
</feature>
<evidence type="ECO:0000259" key="1">
    <source>
        <dbReference type="Pfam" id="PF00326"/>
    </source>
</evidence>
<dbReference type="SUPFAM" id="SSF82171">
    <property type="entry name" value="DPP6 N-terminal domain-like"/>
    <property type="match status" value="1"/>
</dbReference>
<dbReference type="Pfam" id="PF00930">
    <property type="entry name" value="DPPIV_N"/>
    <property type="match status" value="1"/>
</dbReference>